<keyword evidence="3" id="KW-1185">Reference proteome</keyword>
<feature type="chain" id="PRO_5041383161" description="Saposin B-type domain-containing protein" evidence="1">
    <location>
        <begin position="18"/>
        <end position="104"/>
    </location>
</feature>
<evidence type="ECO:0000256" key="1">
    <source>
        <dbReference type="SAM" id="SignalP"/>
    </source>
</evidence>
<dbReference type="AlphaFoldDB" id="A0AA36GTA0"/>
<evidence type="ECO:0008006" key="4">
    <source>
        <dbReference type="Google" id="ProtNLM"/>
    </source>
</evidence>
<feature type="signal peptide" evidence="1">
    <location>
        <begin position="1"/>
        <end position="17"/>
    </location>
</feature>
<dbReference type="Proteomes" id="UP001176961">
    <property type="component" value="Unassembled WGS sequence"/>
</dbReference>
<protein>
    <recommendedName>
        <fullName evidence="4">Saposin B-type domain-containing protein</fullName>
    </recommendedName>
</protein>
<reference evidence="2" key="1">
    <citation type="submission" date="2023-07" db="EMBL/GenBank/DDBJ databases">
        <authorList>
            <consortium name="CYATHOMIX"/>
        </authorList>
    </citation>
    <scope>NUCLEOTIDE SEQUENCE</scope>
    <source>
        <strain evidence="2">N/A</strain>
    </source>
</reference>
<accession>A0AA36GTA0</accession>
<comment type="caution">
    <text evidence="2">The sequence shown here is derived from an EMBL/GenBank/DDBJ whole genome shotgun (WGS) entry which is preliminary data.</text>
</comment>
<keyword evidence="1" id="KW-0732">Signal</keyword>
<proteinExistence type="predicted"/>
<evidence type="ECO:0000313" key="2">
    <source>
        <dbReference type="EMBL" id="CAJ0597946.1"/>
    </source>
</evidence>
<evidence type="ECO:0000313" key="3">
    <source>
        <dbReference type="Proteomes" id="UP001176961"/>
    </source>
</evidence>
<name>A0AA36GTA0_CYLNA</name>
<sequence length="104" mass="12050">MNHQVVIIATLCLLCTGKPSEKCLICEDLAFILRYTAELKMKKTPEQVMEYKCKIYDFKLQATCKDVASQLAKNKKAMSHILNNDNKWEWINERSACKSNLKFC</sequence>
<gene>
    <name evidence="2" type="ORF">CYNAS_LOCUS9929</name>
</gene>
<organism evidence="2 3">
    <name type="scientific">Cylicocyclus nassatus</name>
    <name type="common">Nematode worm</name>
    <dbReference type="NCBI Taxonomy" id="53992"/>
    <lineage>
        <taxon>Eukaryota</taxon>
        <taxon>Metazoa</taxon>
        <taxon>Ecdysozoa</taxon>
        <taxon>Nematoda</taxon>
        <taxon>Chromadorea</taxon>
        <taxon>Rhabditida</taxon>
        <taxon>Rhabditina</taxon>
        <taxon>Rhabditomorpha</taxon>
        <taxon>Strongyloidea</taxon>
        <taxon>Strongylidae</taxon>
        <taxon>Cylicocyclus</taxon>
    </lineage>
</organism>
<dbReference type="EMBL" id="CATQJL010000223">
    <property type="protein sequence ID" value="CAJ0597946.1"/>
    <property type="molecule type" value="Genomic_DNA"/>
</dbReference>